<reference evidence="3 4" key="1">
    <citation type="submission" date="2016-09" db="EMBL/GenBank/DDBJ databases">
        <title>Extensive genetic diversity and differential bi-allelic expression allows diatom success in the polar Southern Ocean.</title>
        <authorList>
            <consortium name="DOE Joint Genome Institute"/>
            <person name="Mock T."/>
            <person name="Otillar R.P."/>
            <person name="Strauss J."/>
            <person name="Dupont C."/>
            <person name="Frickenhaus S."/>
            <person name="Maumus F."/>
            <person name="Mcmullan M."/>
            <person name="Sanges R."/>
            <person name="Schmutz J."/>
            <person name="Toseland A."/>
            <person name="Valas R."/>
            <person name="Veluchamy A."/>
            <person name="Ward B.J."/>
            <person name="Allen A."/>
            <person name="Barry K."/>
            <person name="Falciatore A."/>
            <person name="Ferrante M."/>
            <person name="Fortunato A.E."/>
            <person name="Gloeckner G."/>
            <person name="Gruber A."/>
            <person name="Hipkin R."/>
            <person name="Janech M."/>
            <person name="Kroth P."/>
            <person name="Leese F."/>
            <person name="Lindquist E."/>
            <person name="Lyon B.R."/>
            <person name="Martin J."/>
            <person name="Mayer C."/>
            <person name="Parker M."/>
            <person name="Quesneville H."/>
            <person name="Raymond J."/>
            <person name="Uhlig C."/>
            <person name="Valentin K.U."/>
            <person name="Worden A.Z."/>
            <person name="Armbrust E.V."/>
            <person name="Bowler C."/>
            <person name="Green B."/>
            <person name="Moulton V."/>
            <person name="Van Oosterhout C."/>
            <person name="Grigoriev I."/>
        </authorList>
    </citation>
    <scope>NUCLEOTIDE SEQUENCE [LARGE SCALE GENOMIC DNA]</scope>
    <source>
        <strain evidence="3 4">CCMP1102</strain>
    </source>
</reference>
<dbReference type="OrthoDB" id="46011at2759"/>
<dbReference type="InterPro" id="IPR039367">
    <property type="entry name" value="Och1-like"/>
</dbReference>
<evidence type="ECO:0000256" key="2">
    <source>
        <dbReference type="SAM" id="Phobius"/>
    </source>
</evidence>
<organism evidence="3 4">
    <name type="scientific">Fragilariopsis cylindrus CCMP1102</name>
    <dbReference type="NCBI Taxonomy" id="635003"/>
    <lineage>
        <taxon>Eukaryota</taxon>
        <taxon>Sar</taxon>
        <taxon>Stramenopiles</taxon>
        <taxon>Ochrophyta</taxon>
        <taxon>Bacillariophyta</taxon>
        <taxon>Bacillariophyceae</taxon>
        <taxon>Bacillariophycidae</taxon>
        <taxon>Bacillariales</taxon>
        <taxon>Bacillariaceae</taxon>
        <taxon>Fragilariopsis</taxon>
    </lineage>
</organism>
<feature type="transmembrane region" description="Helical" evidence="2">
    <location>
        <begin position="95"/>
        <end position="117"/>
    </location>
</feature>
<name>A0A1E7F3P8_9STRA</name>
<dbReference type="GO" id="GO:0006487">
    <property type="term" value="P:protein N-linked glycosylation"/>
    <property type="evidence" value="ECO:0007669"/>
    <property type="project" value="TreeGrafter"/>
</dbReference>
<keyword evidence="4" id="KW-1185">Reference proteome</keyword>
<gene>
    <name evidence="3" type="ORF">FRACYDRAFT_244064</name>
</gene>
<feature type="transmembrane region" description="Helical" evidence="2">
    <location>
        <begin position="53"/>
        <end position="75"/>
    </location>
</feature>
<feature type="region of interest" description="Disordered" evidence="1">
    <location>
        <begin position="525"/>
        <end position="546"/>
    </location>
</feature>
<dbReference type="InParanoid" id="A0A1E7F3P8"/>
<dbReference type="KEGG" id="fcy:FRACYDRAFT_244064"/>
<dbReference type="EMBL" id="KV784364">
    <property type="protein sequence ID" value="OEU12790.1"/>
    <property type="molecule type" value="Genomic_DNA"/>
</dbReference>
<dbReference type="AlphaFoldDB" id="A0A1E7F3P8"/>
<proteinExistence type="predicted"/>
<feature type="compositionally biased region" description="Low complexity" evidence="1">
    <location>
        <begin position="20"/>
        <end position="30"/>
    </location>
</feature>
<keyword evidence="2" id="KW-1133">Transmembrane helix</keyword>
<evidence type="ECO:0000313" key="4">
    <source>
        <dbReference type="Proteomes" id="UP000095751"/>
    </source>
</evidence>
<feature type="region of interest" description="Disordered" evidence="1">
    <location>
        <begin position="167"/>
        <end position="255"/>
    </location>
</feature>
<evidence type="ECO:0000256" key="1">
    <source>
        <dbReference type="SAM" id="MobiDB-lite"/>
    </source>
</evidence>
<dbReference type="GO" id="GO:0000009">
    <property type="term" value="F:alpha-1,6-mannosyltransferase activity"/>
    <property type="evidence" value="ECO:0007669"/>
    <property type="project" value="InterPro"/>
</dbReference>
<dbReference type="Gene3D" id="3.90.550.20">
    <property type="match status" value="1"/>
</dbReference>
<feature type="transmembrane region" description="Helical" evidence="2">
    <location>
        <begin position="21"/>
        <end position="41"/>
    </location>
</feature>
<feature type="compositionally biased region" description="Low complexity" evidence="1">
    <location>
        <begin position="221"/>
        <end position="254"/>
    </location>
</feature>
<feature type="compositionally biased region" description="Basic and acidic residues" evidence="1">
    <location>
        <begin position="530"/>
        <end position="543"/>
    </location>
</feature>
<dbReference type="SUPFAM" id="SSF53448">
    <property type="entry name" value="Nucleotide-diphospho-sugar transferases"/>
    <property type="match status" value="1"/>
</dbReference>
<dbReference type="InterPro" id="IPR029044">
    <property type="entry name" value="Nucleotide-diphossugar_trans"/>
</dbReference>
<evidence type="ECO:0000313" key="3">
    <source>
        <dbReference type="EMBL" id="OEU12790.1"/>
    </source>
</evidence>
<dbReference type="GO" id="GO:0000136">
    <property type="term" value="C:mannan polymerase complex"/>
    <property type="evidence" value="ECO:0007669"/>
    <property type="project" value="TreeGrafter"/>
</dbReference>
<dbReference type="Proteomes" id="UP000095751">
    <property type="component" value="Unassembled WGS sequence"/>
</dbReference>
<protein>
    <submittedName>
        <fullName evidence="3">Uncharacterized protein</fullName>
    </submittedName>
</protein>
<keyword evidence="2" id="KW-0472">Membrane</keyword>
<dbReference type="PANTHER" id="PTHR31834">
    <property type="entry name" value="INITIATION-SPECIFIC ALPHA-1,6-MANNOSYLTRANSFERASE"/>
    <property type="match status" value="1"/>
</dbReference>
<sequence length="652" mass="73313">MTRIITSDNNDDQRRRRQRQGVVVSSTSSSSTTSSATLVAASSSLSLSTSSPLSSSVLSSTTISSSSFSSVLSLITNRTGTGCIKNSRRRRSSWLSSSVQSIMIIAVTLMVVSLITLHPSKNYPPKKEIGEGVTATTATATTGINNNNNKNASGIEIIINEKHDEYLPKQNGKSRNEKMRQPITKQPPEESNWLVNDNDNGNGNSNHYNKNNVTRISGSPTITIRNTTLFTNTDTDTNTIAGSSSSSSSSSQSSINSIPKKLFKIVLRDTGDLPLSFVEDIQQIKTTTSSTKGNDTVDNNNNTYDNLIIKAHQSWSTHNPDYTIYYYDLVRSRHYLQTHFHPVFLRTFDCIIPFAIKVDFLRMCFLYKEGGYYSDWKEVCYTQNLLTILSTYNSAQTLTTTTSTSTSPTTSSSHTTYYHSIVLFEDRWVPSIFKIQNSFLGSSPRHPVIAAQIRLIISNVQSSYYGNHPHDATGPSAFTKAYKNVYQIASDERPISSSRYFAGYYNESKMYYRYRTATIADNVDNNISGKRKEGGNKNDRDSSDIVSDSEDIIITTSMLVKEIAEKHERQQQQQELQLQLDKKRQTTINERNKLHVDDIDQYYNVTEIVLHKCHGCGEARDSIPGGNDYIKLFKRRQYYCQDHPTLFSNQFQ</sequence>
<accession>A0A1E7F3P8</accession>
<keyword evidence="2" id="KW-0812">Transmembrane</keyword>
<feature type="region of interest" description="Disordered" evidence="1">
    <location>
        <begin position="1"/>
        <end position="30"/>
    </location>
</feature>
<dbReference type="InterPro" id="IPR007577">
    <property type="entry name" value="GlycoTrfase_DXD_sugar-bd_CS"/>
</dbReference>
<feature type="compositionally biased region" description="Low complexity" evidence="1">
    <location>
        <begin position="192"/>
        <end position="212"/>
    </location>
</feature>
<dbReference type="Pfam" id="PF04488">
    <property type="entry name" value="Gly_transf_sug"/>
    <property type="match status" value="1"/>
</dbReference>
<dbReference type="PANTHER" id="PTHR31834:SF1">
    <property type="entry name" value="INITIATION-SPECIFIC ALPHA-1,6-MANNOSYLTRANSFERASE"/>
    <property type="match status" value="1"/>
</dbReference>